<dbReference type="eggNOG" id="COG2076">
    <property type="taxonomic scope" value="Bacteria"/>
</dbReference>
<dbReference type="Gene3D" id="1.10.3730.20">
    <property type="match status" value="1"/>
</dbReference>
<dbReference type="FunFam" id="1.10.3730.20:FF:000001">
    <property type="entry name" value="Quaternary ammonium compound resistance transporter SugE"/>
    <property type="match status" value="1"/>
</dbReference>
<feature type="transmembrane region" description="Helical" evidence="9">
    <location>
        <begin position="85"/>
        <end position="103"/>
    </location>
</feature>
<evidence type="ECO:0000256" key="9">
    <source>
        <dbReference type="SAM" id="Phobius"/>
    </source>
</evidence>
<dbReference type="Pfam" id="PF00893">
    <property type="entry name" value="Multi_Drug_Res"/>
    <property type="match status" value="1"/>
</dbReference>
<evidence type="ECO:0000313" key="10">
    <source>
        <dbReference type="EMBL" id="AFL72382.1"/>
    </source>
</evidence>
<dbReference type="AlphaFoldDB" id="I3Y5W4"/>
<evidence type="ECO:0000256" key="7">
    <source>
        <dbReference type="ARBA" id="ARBA00038032"/>
    </source>
</evidence>
<keyword evidence="2" id="KW-0813">Transport</keyword>
<evidence type="ECO:0000256" key="1">
    <source>
        <dbReference type="ARBA" id="ARBA00004651"/>
    </source>
</evidence>
<keyword evidence="5 9" id="KW-1133">Transmembrane helix</keyword>
<gene>
    <name evidence="10" type="ordered locus">Thivi_0313</name>
</gene>
<dbReference type="SUPFAM" id="SSF103481">
    <property type="entry name" value="Multidrug resistance efflux transporter EmrE"/>
    <property type="match status" value="1"/>
</dbReference>
<dbReference type="RefSeq" id="WP_014776886.1">
    <property type="nucleotide sequence ID" value="NC_018012.1"/>
</dbReference>
<evidence type="ECO:0000256" key="8">
    <source>
        <dbReference type="RuleBase" id="RU003942"/>
    </source>
</evidence>
<sequence>MQHWFFLASAIVLEVAGTTAMKLSGGFTRLVPSIFLFVFYAASFAALTLALKKIDVGVAYAVWSGVGTALIVAIGVLYFREPATLLKFISILLIVIGIVGLLLSGTKH</sequence>
<dbReference type="GO" id="GO:0022857">
    <property type="term" value="F:transmembrane transporter activity"/>
    <property type="evidence" value="ECO:0007669"/>
    <property type="project" value="InterPro"/>
</dbReference>
<evidence type="ECO:0000256" key="2">
    <source>
        <dbReference type="ARBA" id="ARBA00022448"/>
    </source>
</evidence>
<protein>
    <submittedName>
        <fullName evidence="10">Cation/cationic drug transporter</fullName>
    </submittedName>
</protein>
<dbReference type="GO" id="GO:1990961">
    <property type="term" value="P:xenobiotic detoxification by transmembrane export across the plasma membrane"/>
    <property type="evidence" value="ECO:0007669"/>
    <property type="project" value="UniProtKB-ARBA"/>
</dbReference>
<dbReference type="GO" id="GO:0005886">
    <property type="term" value="C:plasma membrane"/>
    <property type="evidence" value="ECO:0007669"/>
    <property type="project" value="UniProtKB-SubCell"/>
</dbReference>
<evidence type="ECO:0000256" key="3">
    <source>
        <dbReference type="ARBA" id="ARBA00022475"/>
    </source>
</evidence>
<proteinExistence type="inferred from homology"/>
<comment type="similarity">
    <text evidence="7 8">Belongs to the drug/metabolite transporter (DMT) superfamily. Small multidrug resistance (SMR) (TC 2.A.7.1) family.</text>
</comment>
<keyword evidence="6 9" id="KW-0472">Membrane</keyword>
<accession>I3Y5W4</accession>
<keyword evidence="4 8" id="KW-0812">Transmembrane</keyword>
<name>I3Y5W4_THIV6</name>
<dbReference type="HOGENOM" id="CLU_133067_0_1_6"/>
<feature type="transmembrane region" description="Helical" evidence="9">
    <location>
        <begin position="30"/>
        <end position="51"/>
    </location>
</feature>
<reference evidence="10 11" key="1">
    <citation type="submission" date="2012-06" db="EMBL/GenBank/DDBJ databases">
        <title>Complete sequence of Thiocystis violascens DSM 198.</title>
        <authorList>
            <consortium name="US DOE Joint Genome Institute"/>
            <person name="Lucas S."/>
            <person name="Han J."/>
            <person name="Lapidus A."/>
            <person name="Cheng J.-F."/>
            <person name="Goodwin L."/>
            <person name="Pitluck S."/>
            <person name="Peters L."/>
            <person name="Ovchinnikova G."/>
            <person name="Teshima H."/>
            <person name="Detter J.C."/>
            <person name="Han C."/>
            <person name="Tapia R."/>
            <person name="Land M."/>
            <person name="Hauser L."/>
            <person name="Kyrpides N."/>
            <person name="Ivanova N."/>
            <person name="Pagani I."/>
            <person name="Vogl K."/>
            <person name="Liu Z."/>
            <person name="Frigaard N.-U."/>
            <person name="Bryant D."/>
            <person name="Woyke T."/>
        </authorList>
    </citation>
    <scope>NUCLEOTIDE SEQUENCE [LARGE SCALE GENOMIC DNA]</scope>
    <source>
        <strain evidence="11">ATCC 17096 / DSM 198 / 6111</strain>
    </source>
</reference>
<dbReference type="InterPro" id="IPR037185">
    <property type="entry name" value="EmrE-like"/>
</dbReference>
<dbReference type="KEGG" id="tvi:Thivi_0313"/>
<dbReference type="InterPro" id="IPR000390">
    <property type="entry name" value="Small_drug/metabolite_transptr"/>
</dbReference>
<evidence type="ECO:0000256" key="6">
    <source>
        <dbReference type="ARBA" id="ARBA00023136"/>
    </source>
</evidence>
<dbReference type="PANTHER" id="PTHR30561">
    <property type="entry name" value="SMR FAMILY PROTON-DEPENDENT DRUG EFFLUX TRANSPORTER SUGE"/>
    <property type="match status" value="1"/>
</dbReference>
<dbReference type="STRING" id="765911.Thivi_0313"/>
<dbReference type="Proteomes" id="UP000006062">
    <property type="component" value="Chromosome"/>
</dbReference>
<keyword evidence="11" id="KW-1185">Reference proteome</keyword>
<dbReference type="OrthoDB" id="9808638at2"/>
<evidence type="ECO:0000256" key="5">
    <source>
        <dbReference type="ARBA" id="ARBA00022989"/>
    </source>
</evidence>
<keyword evidence="3" id="KW-1003">Cell membrane</keyword>
<evidence type="ECO:0000256" key="4">
    <source>
        <dbReference type="ARBA" id="ARBA00022692"/>
    </source>
</evidence>
<organism evidence="10 11">
    <name type="scientific">Thiocystis violascens (strain ATCC 17096 / DSM 198 / 6111)</name>
    <name type="common">Chromatium violascens</name>
    <dbReference type="NCBI Taxonomy" id="765911"/>
    <lineage>
        <taxon>Bacteria</taxon>
        <taxon>Pseudomonadati</taxon>
        <taxon>Pseudomonadota</taxon>
        <taxon>Gammaproteobacteria</taxon>
        <taxon>Chromatiales</taxon>
        <taxon>Chromatiaceae</taxon>
        <taxon>Thiocystis</taxon>
    </lineage>
</organism>
<comment type="subcellular location">
    <subcellularLocation>
        <location evidence="1 8">Cell membrane</location>
        <topology evidence="1 8">Multi-pass membrane protein</topology>
    </subcellularLocation>
</comment>
<dbReference type="InterPro" id="IPR045324">
    <property type="entry name" value="Small_multidrug_res"/>
</dbReference>
<evidence type="ECO:0000313" key="11">
    <source>
        <dbReference type="Proteomes" id="UP000006062"/>
    </source>
</evidence>
<feature type="transmembrane region" description="Helical" evidence="9">
    <location>
        <begin position="58"/>
        <end position="79"/>
    </location>
</feature>
<dbReference type="PANTHER" id="PTHR30561:SF1">
    <property type="entry name" value="MULTIDRUG TRANSPORTER EMRE"/>
    <property type="match status" value="1"/>
</dbReference>
<dbReference type="EMBL" id="CP003154">
    <property type="protein sequence ID" value="AFL72382.1"/>
    <property type="molecule type" value="Genomic_DNA"/>
</dbReference>